<reference evidence="2" key="1">
    <citation type="submission" date="2016-10" db="EMBL/GenBank/DDBJ databases">
        <authorList>
            <person name="Varghese N."/>
            <person name="Submissions S."/>
        </authorList>
    </citation>
    <scope>NUCLEOTIDE SEQUENCE [LARGE SCALE GENOMIC DNA]</scope>
    <source>
        <strain evidence="2">DSM 23515</strain>
    </source>
</reference>
<evidence type="ECO:0000313" key="2">
    <source>
        <dbReference type="Proteomes" id="UP000199116"/>
    </source>
</evidence>
<gene>
    <name evidence="1" type="ORF">SAMN04488033_111130</name>
</gene>
<evidence type="ECO:0000313" key="1">
    <source>
        <dbReference type="EMBL" id="SFF86046.1"/>
    </source>
</evidence>
<dbReference type="EMBL" id="FOOH01000011">
    <property type="protein sequence ID" value="SFF86046.1"/>
    <property type="molecule type" value="Genomic_DNA"/>
</dbReference>
<proteinExistence type="predicted"/>
<sequence length="48" mass="5472">MNKSIKILALILPVLFLSSCKTTRDIDFDSIKLADKQASKETKIYIKE</sequence>
<dbReference type="Proteomes" id="UP000199116">
    <property type="component" value="Unassembled WGS sequence"/>
</dbReference>
<protein>
    <submittedName>
        <fullName evidence="1">Uncharacterized protein</fullName>
    </submittedName>
</protein>
<organism evidence="1 2">
    <name type="scientific">Salegentibacter agarivorans</name>
    <dbReference type="NCBI Taxonomy" id="345907"/>
    <lineage>
        <taxon>Bacteria</taxon>
        <taxon>Pseudomonadati</taxon>
        <taxon>Bacteroidota</taxon>
        <taxon>Flavobacteriia</taxon>
        <taxon>Flavobacteriales</taxon>
        <taxon>Flavobacteriaceae</taxon>
        <taxon>Salegentibacter</taxon>
    </lineage>
</organism>
<accession>A0A1I2M9E1</accession>
<keyword evidence="2" id="KW-1185">Reference proteome</keyword>
<dbReference type="PROSITE" id="PS51257">
    <property type="entry name" value="PROKAR_LIPOPROTEIN"/>
    <property type="match status" value="1"/>
</dbReference>
<name>A0A1I2M9E1_9FLAO</name>
<dbReference type="AlphaFoldDB" id="A0A1I2M9E1"/>